<protein>
    <submittedName>
        <fullName evidence="1">Uncharacterized protein</fullName>
    </submittedName>
</protein>
<sequence length="38" mass="3991">GSALLAGELDGIIDDIFMAVILSKERETVSNLISTGLK</sequence>
<feature type="non-terminal residue" evidence="1">
    <location>
        <position position="1"/>
    </location>
</feature>
<name>X1FLX5_9ZZZZ</name>
<organism evidence="1">
    <name type="scientific">marine sediment metagenome</name>
    <dbReference type="NCBI Taxonomy" id="412755"/>
    <lineage>
        <taxon>unclassified sequences</taxon>
        <taxon>metagenomes</taxon>
        <taxon>ecological metagenomes</taxon>
    </lineage>
</organism>
<comment type="caution">
    <text evidence="1">The sequence shown here is derived from an EMBL/GenBank/DDBJ whole genome shotgun (WGS) entry which is preliminary data.</text>
</comment>
<reference evidence="1" key="1">
    <citation type="journal article" date="2014" name="Front. Microbiol.">
        <title>High frequency of phylogenetically diverse reductive dehalogenase-homologous genes in deep subseafloor sedimentary metagenomes.</title>
        <authorList>
            <person name="Kawai M."/>
            <person name="Futagami T."/>
            <person name="Toyoda A."/>
            <person name="Takaki Y."/>
            <person name="Nishi S."/>
            <person name="Hori S."/>
            <person name="Arai W."/>
            <person name="Tsubouchi T."/>
            <person name="Morono Y."/>
            <person name="Uchiyama I."/>
            <person name="Ito T."/>
            <person name="Fujiyama A."/>
            <person name="Inagaki F."/>
            <person name="Takami H."/>
        </authorList>
    </citation>
    <scope>NUCLEOTIDE SEQUENCE</scope>
    <source>
        <strain evidence="1">Expedition CK06-06</strain>
    </source>
</reference>
<gene>
    <name evidence="1" type="ORF">S03H2_19982</name>
</gene>
<dbReference type="AlphaFoldDB" id="X1FLX5"/>
<accession>X1FLX5</accession>
<proteinExistence type="predicted"/>
<evidence type="ECO:0000313" key="1">
    <source>
        <dbReference type="EMBL" id="GAH33495.1"/>
    </source>
</evidence>
<dbReference type="EMBL" id="BARU01010488">
    <property type="protein sequence ID" value="GAH33495.1"/>
    <property type="molecule type" value="Genomic_DNA"/>
</dbReference>